<name>A0A6J4RDD2_9ACTN</name>
<dbReference type="Pfam" id="PF14417">
    <property type="entry name" value="MEDS"/>
    <property type="match status" value="1"/>
</dbReference>
<sequence length="203" mass="21623">MTEAVPFTETQQINVGAHVCAMHQSPDAVLGVLAETFAAGLARGERCVLAAPEVSAAEVRRLLGEGGVDVGSAEGEGLLFLTDRDPLLAENGTEFDPDHLISAIEGLFTATIEAGYKGMRLSADVPWLTRDVPGGERAMEFEAKADGLVNVPGVPLLAICQYRLGDLDPEDSLAILENHPLTLVGGRVHENETYRRPDSHLPS</sequence>
<dbReference type="InterPro" id="IPR025847">
    <property type="entry name" value="MEDS_domain"/>
</dbReference>
<protein>
    <recommendedName>
        <fullName evidence="1">MEDS domain-containing protein</fullName>
    </recommendedName>
</protein>
<organism evidence="2">
    <name type="scientific">uncultured Rubrobacteraceae bacterium</name>
    <dbReference type="NCBI Taxonomy" id="349277"/>
    <lineage>
        <taxon>Bacteria</taxon>
        <taxon>Bacillati</taxon>
        <taxon>Actinomycetota</taxon>
        <taxon>Rubrobacteria</taxon>
        <taxon>Rubrobacterales</taxon>
        <taxon>Rubrobacteraceae</taxon>
        <taxon>environmental samples</taxon>
    </lineage>
</organism>
<dbReference type="AlphaFoldDB" id="A0A6J4RDD2"/>
<proteinExistence type="predicted"/>
<accession>A0A6J4RDD2</accession>
<dbReference type="EMBL" id="CADCVI010000125">
    <property type="protein sequence ID" value="CAA9470888.1"/>
    <property type="molecule type" value="Genomic_DNA"/>
</dbReference>
<evidence type="ECO:0000313" key="2">
    <source>
        <dbReference type="EMBL" id="CAA9470888.1"/>
    </source>
</evidence>
<reference evidence="2" key="1">
    <citation type="submission" date="2020-02" db="EMBL/GenBank/DDBJ databases">
        <authorList>
            <person name="Meier V. D."/>
        </authorList>
    </citation>
    <scope>NUCLEOTIDE SEQUENCE</scope>
    <source>
        <strain evidence="2">AVDCRST_MAG25</strain>
    </source>
</reference>
<evidence type="ECO:0000259" key="1">
    <source>
        <dbReference type="Pfam" id="PF14417"/>
    </source>
</evidence>
<feature type="domain" description="MEDS" evidence="1">
    <location>
        <begin position="18"/>
        <end position="180"/>
    </location>
</feature>
<gene>
    <name evidence="2" type="ORF">AVDCRST_MAG25-2028</name>
</gene>